<keyword evidence="1" id="KW-0472">Membrane</keyword>
<feature type="transmembrane region" description="Helical" evidence="1">
    <location>
        <begin position="144"/>
        <end position="165"/>
    </location>
</feature>
<dbReference type="STRING" id="1138170.GA0061105_108315"/>
<dbReference type="EMBL" id="FMAJ01000008">
    <property type="protein sequence ID" value="SCB59956.1"/>
    <property type="molecule type" value="Genomic_DNA"/>
</dbReference>
<feature type="transmembrane region" description="Helical" evidence="1">
    <location>
        <begin position="114"/>
        <end position="138"/>
    </location>
</feature>
<feature type="transmembrane region" description="Helical" evidence="1">
    <location>
        <begin position="78"/>
        <end position="102"/>
    </location>
</feature>
<protein>
    <submittedName>
        <fullName evidence="2">Predicted metal-binding membrane protein</fullName>
    </submittedName>
</protein>
<dbReference type="Pfam" id="PF09948">
    <property type="entry name" value="PpoB2"/>
    <property type="match status" value="1"/>
</dbReference>
<dbReference type="Proteomes" id="UP000198723">
    <property type="component" value="Unassembled WGS sequence"/>
</dbReference>
<dbReference type="GeneID" id="66145235"/>
<evidence type="ECO:0000313" key="2">
    <source>
        <dbReference type="EMBL" id="SCB59956.1"/>
    </source>
</evidence>
<dbReference type="AlphaFoldDB" id="A0A1C3Y689"/>
<evidence type="ECO:0000256" key="1">
    <source>
        <dbReference type="SAM" id="Phobius"/>
    </source>
</evidence>
<organism evidence="2 3">
    <name type="scientific">Rhizobium aethiopicum</name>
    <dbReference type="NCBI Taxonomy" id="1138170"/>
    <lineage>
        <taxon>Bacteria</taxon>
        <taxon>Pseudomonadati</taxon>
        <taxon>Pseudomonadota</taxon>
        <taxon>Alphaproteobacteria</taxon>
        <taxon>Hyphomicrobiales</taxon>
        <taxon>Rhizobiaceae</taxon>
        <taxon>Rhizobium/Agrobacterium group</taxon>
        <taxon>Rhizobium</taxon>
    </lineage>
</organism>
<evidence type="ECO:0000313" key="3">
    <source>
        <dbReference type="Proteomes" id="UP000198723"/>
    </source>
</evidence>
<keyword evidence="1" id="KW-1133">Transmembrane helix</keyword>
<feature type="transmembrane region" description="Helical" evidence="1">
    <location>
        <begin position="15"/>
        <end position="33"/>
    </location>
</feature>
<reference evidence="2 3" key="1">
    <citation type="submission" date="2016-08" db="EMBL/GenBank/DDBJ databases">
        <authorList>
            <person name="Seilhamer J.J."/>
        </authorList>
    </citation>
    <scope>NUCLEOTIDE SEQUENCE [LARGE SCALE GENOMIC DNA]</scope>
    <source>
        <strain evidence="2 3">HBR26</strain>
    </source>
</reference>
<name>A0A1C3Y689_9HYPH</name>
<gene>
    <name evidence="2" type="ORF">GA0061105_108315</name>
</gene>
<keyword evidence="1" id="KW-0812">Transmembrane</keyword>
<feature type="transmembrane region" description="Helical" evidence="1">
    <location>
        <begin position="250"/>
        <end position="273"/>
    </location>
</feature>
<dbReference type="InterPro" id="IPR018688">
    <property type="entry name" value="PpoB2-like"/>
</dbReference>
<feature type="transmembrane region" description="Helical" evidence="1">
    <location>
        <begin position="206"/>
        <end position="238"/>
    </location>
</feature>
<sequence length="274" mass="29208">MAQPTVERILGRDRAIVVVSLALCVALSAWYILDGARTGMSPVEMSVETGPGGALLAGTDDMISPQAWSVRYGVIVFAMWWLMMVAMMVPSAAPTILLYGALHRDRGARGALEFLAGYLAMWAAFSLVATSVQGVLAASGLMSAMYMNLATSYLAAAVLIGAGLYQLSPVKAACLDHCRGPVEALIRHRRTGRAAAFRMGLVHGRFCIGCCWALMMLLFVGGIMNIWWIAAIAVYVAVEKLAPAGKNVSRIMAAVLVIAGMALLTTSFADLMWT</sequence>
<accession>A0A1C3Y689</accession>
<proteinExistence type="predicted"/>
<dbReference type="RefSeq" id="WP_092752245.1">
    <property type="nucleotide sequence ID" value="NZ_FMAJ01000008.1"/>
</dbReference>